<dbReference type="Proteomes" id="UP000516093">
    <property type="component" value="Chromosome"/>
</dbReference>
<sequence>MFAPELATLPVTGYSYLDSSVFELPLWQCTVGGVIYRCPQPTTAQDDLFLRIIAHFSGQVAVLDLADALGFAICDIPAERRYHDPAEQAVFDALLTSLATFGLVSWPQPGILSLTPDGHAALLSQTKYLYYKADCIYHQLNGFPEPSNWPFHELDHPATLGGRQLISYPRSWRTWLKSQTDPSVCSPSDSN</sequence>
<name>A0A7H0GT49_9BACT</name>
<reference evidence="1 2" key="1">
    <citation type="submission" date="2020-08" db="EMBL/GenBank/DDBJ databases">
        <title>Genome sequence of Hymenobacter qilianensis JCM 19763T.</title>
        <authorList>
            <person name="Hyun D.-W."/>
            <person name="Bae J.-W."/>
        </authorList>
    </citation>
    <scope>NUCLEOTIDE SEQUENCE [LARGE SCALE GENOMIC DNA]</scope>
    <source>
        <strain evidence="1 2">JCM 19763</strain>
    </source>
</reference>
<protein>
    <submittedName>
        <fullName evidence="1">Uncharacterized protein</fullName>
    </submittedName>
</protein>
<evidence type="ECO:0000313" key="2">
    <source>
        <dbReference type="Proteomes" id="UP000516093"/>
    </source>
</evidence>
<dbReference type="AlphaFoldDB" id="A0A7H0GT49"/>
<dbReference type="EMBL" id="CP060784">
    <property type="protein sequence ID" value="QNP51465.1"/>
    <property type="molecule type" value="Genomic_DNA"/>
</dbReference>
<gene>
    <name evidence="1" type="ORF">H9L05_15760</name>
</gene>
<accession>A0A7H0GT49</accession>
<keyword evidence="2" id="KW-1185">Reference proteome</keyword>
<dbReference type="KEGG" id="hqi:H9L05_15760"/>
<organism evidence="1 2">
    <name type="scientific">Hymenobacter qilianensis</name>
    <dbReference type="NCBI Taxonomy" id="1385715"/>
    <lineage>
        <taxon>Bacteria</taxon>
        <taxon>Pseudomonadati</taxon>
        <taxon>Bacteroidota</taxon>
        <taxon>Cytophagia</taxon>
        <taxon>Cytophagales</taxon>
        <taxon>Hymenobacteraceae</taxon>
        <taxon>Hymenobacter</taxon>
    </lineage>
</organism>
<dbReference type="RefSeq" id="WP_187731749.1">
    <property type="nucleotide sequence ID" value="NZ_CP060784.1"/>
</dbReference>
<proteinExistence type="predicted"/>
<evidence type="ECO:0000313" key="1">
    <source>
        <dbReference type="EMBL" id="QNP51465.1"/>
    </source>
</evidence>